<accession>A0A6J4T6R1</accession>
<dbReference type="PANTHER" id="PTHR38075:SF1">
    <property type="entry name" value="DUF4139 DOMAIN-CONTAINING PROTEIN"/>
    <property type="match status" value="1"/>
</dbReference>
<gene>
    <name evidence="1" type="ORF">AVDCRST_MAG91-1853</name>
</gene>
<sequence length="557" mass="59312">MRSDLINLAPPPQPFGLSLSKAFPFLFPFRKKGRASTSSARTVLGLCSLFFAHAAAAQQVTTSPAPSAVSVTMYRAPQRAASEPIRLEWLNGYALITETRTVTIPAGLSDIRFEGVAGGILPESAIVSGLPDGVAEKNQDAFLLSPASLLDASLGRRVHLRRTSRATGAVREEEAVVRSGADGAVVVQTATGYEALRCTGLPETIRYDRVPPGLSARPTLSVRTEAKRRTRATLTLSYLASGFDWQANYVGALSPDGTRMDLFAWVTLASGDETSFPQANTQAVAGRLNRSDERRDRTQGQPLELTCFPLGTTSDIPETRFKRIEEFSGQSDGEEIVVTGSRVSAVSFASVAPAPVPVAAPAIMVEQEELGDLKLYRIPEPVTVAAMSQKQVALLAKRGIAVAQVYRINLPRYSGRESMPARRVYTSRNRIAEGLGVPLPAGRVALFGRSEGQRILVGEGSLDDRAVGEDVEIEAGAATGVLATAVKGGAGGGPEDHLLTVTNDRAEAVTFEAEFGGEPVGAGADAGAAFGRRNGRLLWRVTVPANGRVALRYRWKS</sequence>
<organism evidence="1">
    <name type="scientific">uncultured Sphingomonadaceae bacterium</name>
    <dbReference type="NCBI Taxonomy" id="169976"/>
    <lineage>
        <taxon>Bacteria</taxon>
        <taxon>Pseudomonadati</taxon>
        <taxon>Pseudomonadota</taxon>
        <taxon>Alphaproteobacteria</taxon>
        <taxon>Sphingomonadales</taxon>
        <taxon>Sphingomonadaceae</taxon>
        <taxon>environmental samples</taxon>
    </lineage>
</organism>
<dbReference type="AlphaFoldDB" id="A0A6J4T6R1"/>
<evidence type="ECO:0008006" key="2">
    <source>
        <dbReference type="Google" id="ProtNLM"/>
    </source>
</evidence>
<name>A0A6J4T6R1_9SPHN</name>
<dbReference type="EMBL" id="CADCVX010000346">
    <property type="protein sequence ID" value="CAA9514991.1"/>
    <property type="molecule type" value="Genomic_DNA"/>
</dbReference>
<dbReference type="PANTHER" id="PTHR38075">
    <property type="entry name" value="DUF4139 DOMAIN-CONTAINING PROTEIN"/>
    <property type="match status" value="1"/>
</dbReference>
<reference evidence="1" key="1">
    <citation type="submission" date="2020-02" db="EMBL/GenBank/DDBJ databases">
        <authorList>
            <person name="Meier V. D."/>
        </authorList>
    </citation>
    <scope>NUCLEOTIDE SEQUENCE</scope>
    <source>
        <strain evidence="1">AVDCRST_MAG91</strain>
    </source>
</reference>
<proteinExistence type="predicted"/>
<evidence type="ECO:0000313" key="1">
    <source>
        <dbReference type="EMBL" id="CAA9514991.1"/>
    </source>
</evidence>
<protein>
    <recommendedName>
        <fullName evidence="2">DUF4139 domain-containing protein</fullName>
    </recommendedName>
</protein>